<dbReference type="GO" id="GO:0047936">
    <property type="term" value="F:glucose 1-dehydrogenase [NAD(P)+] activity"/>
    <property type="evidence" value="ECO:0007669"/>
    <property type="project" value="UniProtKB-EC"/>
</dbReference>
<gene>
    <name evidence="7" type="ORF">GCM10007140_05540</name>
</gene>
<comment type="similarity">
    <text evidence="1 6">Belongs to the short-chain dehydrogenases/reductases (SDR) family.</text>
</comment>
<evidence type="ECO:0000256" key="3">
    <source>
        <dbReference type="ARBA" id="ARBA00024389"/>
    </source>
</evidence>
<dbReference type="InterPro" id="IPR020904">
    <property type="entry name" value="Sc_DH/Rdtase_CS"/>
</dbReference>
<dbReference type="NCBIfam" id="NF005372">
    <property type="entry name" value="PRK06914.1"/>
    <property type="match status" value="1"/>
</dbReference>
<dbReference type="Pfam" id="PF00106">
    <property type="entry name" value="adh_short"/>
    <property type="match status" value="1"/>
</dbReference>
<sequence>MMKKIAVVTGASSGFGLLTSLELAKNGFHVIATMRNVEKQQVLLVEATARNVAEHIQVEQLDVTDEHSLQAFQSFLQTVDRVDVLVNNAGYAGGGCSEEVRVEEYRRQFETNVFGAISVTQLVLPYMRKRKSGKIINISSISGKVGFPGLSPYVSSKYALEGWSESLRLEVKPFGVDVVLVEPGSYDTNIWQTGQELLAENDYTHSPYRAQIEKIQTHINGEKDSLGNPTDIAKKIASIAVAKKTTLRYPIGKGVKFTIFMKSLLPWTWWERIVLKQFQKIK</sequence>
<dbReference type="CDD" id="cd05374">
    <property type="entry name" value="17beta-HSD-like_SDR_c"/>
    <property type="match status" value="1"/>
</dbReference>
<dbReference type="Proteomes" id="UP000605259">
    <property type="component" value="Unassembled WGS sequence"/>
</dbReference>
<evidence type="ECO:0000313" key="8">
    <source>
        <dbReference type="Proteomes" id="UP000605259"/>
    </source>
</evidence>
<protein>
    <recommendedName>
        <fullName evidence="3">glucose 1-dehydrogenase [NAD(P)(+)]</fullName>
        <ecNumber evidence="3">1.1.1.47</ecNumber>
    </recommendedName>
</protein>
<dbReference type="EMBL" id="BMFK01000001">
    <property type="protein sequence ID" value="GGE58079.1"/>
    <property type="molecule type" value="Genomic_DNA"/>
</dbReference>
<dbReference type="InterPro" id="IPR036291">
    <property type="entry name" value="NAD(P)-bd_dom_sf"/>
</dbReference>
<reference evidence="7" key="1">
    <citation type="journal article" date="2014" name="Int. J. Syst. Evol. Microbiol.">
        <title>Complete genome sequence of Corynebacterium casei LMG S-19264T (=DSM 44701T), isolated from a smear-ripened cheese.</title>
        <authorList>
            <consortium name="US DOE Joint Genome Institute (JGI-PGF)"/>
            <person name="Walter F."/>
            <person name="Albersmeier A."/>
            <person name="Kalinowski J."/>
            <person name="Ruckert C."/>
        </authorList>
    </citation>
    <scope>NUCLEOTIDE SEQUENCE</scope>
    <source>
        <strain evidence="7">CGMCC 1.12698</strain>
    </source>
</reference>
<evidence type="ECO:0000313" key="7">
    <source>
        <dbReference type="EMBL" id="GGE58079.1"/>
    </source>
</evidence>
<comment type="caution">
    <text evidence="7">The sequence shown here is derived from an EMBL/GenBank/DDBJ whole genome shotgun (WGS) entry which is preliminary data.</text>
</comment>
<dbReference type="PANTHER" id="PTHR43976">
    <property type="entry name" value="SHORT CHAIN DEHYDROGENASE"/>
    <property type="match status" value="1"/>
</dbReference>
<keyword evidence="2" id="KW-0560">Oxidoreductase</keyword>
<evidence type="ECO:0000256" key="6">
    <source>
        <dbReference type="RuleBase" id="RU000363"/>
    </source>
</evidence>
<dbReference type="InterPro" id="IPR051911">
    <property type="entry name" value="SDR_oxidoreductase"/>
</dbReference>
<dbReference type="PRINTS" id="PR00080">
    <property type="entry name" value="SDRFAMILY"/>
</dbReference>
<keyword evidence="8" id="KW-1185">Reference proteome</keyword>
<proteinExistence type="inferred from homology"/>
<dbReference type="EC" id="1.1.1.47" evidence="3"/>
<evidence type="ECO:0000256" key="1">
    <source>
        <dbReference type="ARBA" id="ARBA00006484"/>
    </source>
</evidence>
<reference evidence="7" key="2">
    <citation type="submission" date="2020-09" db="EMBL/GenBank/DDBJ databases">
        <authorList>
            <person name="Sun Q."/>
            <person name="Zhou Y."/>
        </authorList>
    </citation>
    <scope>NUCLEOTIDE SEQUENCE</scope>
    <source>
        <strain evidence="7">CGMCC 1.12698</strain>
    </source>
</reference>
<accession>A0A917AKG0</accession>
<comment type="catalytic activity">
    <reaction evidence="4">
        <text>D-glucose + NADP(+) = D-glucono-1,5-lactone + NADPH + H(+)</text>
        <dbReference type="Rhea" id="RHEA:14405"/>
        <dbReference type="ChEBI" id="CHEBI:4167"/>
        <dbReference type="ChEBI" id="CHEBI:15378"/>
        <dbReference type="ChEBI" id="CHEBI:16217"/>
        <dbReference type="ChEBI" id="CHEBI:57783"/>
        <dbReference type="ChEBI" id="CHEBI:58349"/>
        <dbReference type="EC" id="1.1.1.47"/>
    </reaction>
</comment>
<dbReference type="PROSITE" id="PS00061">
    <property type="entry name" value="ADH_SHORT"/>
    <property type="match status" value="1"/>
</dbReference>
<organism evidence="7 8">
    <name type="scientific">Priestia taiwanensis</name>
    <dbReference type="NCBI Taxonomy" id="1347902"/>
    <lineage>
        <taxon>Bacteria</taxon>
        <taxon>Bacillati</taxon>
        <taxon>Bacillota</taxon>
        <taxon>Bacilli</taxon>
        <taxon>Bacillales</taxon>
        <taxon>Bacillaceae</taxon>
        <taxon>Priestia</taxon>
    </lineage>
</organism>
<evidence type="ECO:0000256" key="5">
    <source>
        <dbReference type="ARBA" id="ARBA00048831"/>
    </source>
</evidence>
<dbReference type="InterPro" id="IPR002347">
    <property type="entry name" value="SDR_fam"/>
</dbReference>
<name>A0A917AKG0_9BACI</name>
<evidence type="ECO:0000256" key="2">
    <source>
        <dbReference type="ARBA" id="ARBA00023002"/>
    </source>
</evidence>
<dbReference type="SUPFAM" id="SSF51735">
    <property type="entry name" value="NAD(P)-binding Rossmann-fold domains"/>
    <property type="match status" value="1"/>
</dbReference>
<dbReference type="RefSeq" id="WP_188386917.1">
    <property type="nucleotide sequence ID" value="NZ_BMFK01000001.1"/>
</dbReference>
<dbReference type="PRINTS" id="PR00081">
    <property type="entry name" value="GDHRDH"/>
</dbReference>
<dbReference type="PANTHER" id="PTHR43976:SF16">
    <property type="entry name" value="SHORT-CHAIN DEHYDROGENASE_REDUCTASE FAMILY PROTEIN"/>
    <property type="match status" value="1"/>
</dbReference>
<dbReference type="Gene3D" id="3.40.50.720">
    <property type="entry name" value="NAD(P)-binding Rossmann-like Domain"/>
    <property type="match status" value="1"/>
</dbReference>
<dbReference type="AlphaFoldDB" id="A0A917AKG0"/>
<comment type="catalytic activity">
    <reaction evidence="5">
        <text>D-glucose + NAD(+) = D-glucono-1,5-lactone + NADH + H(+)</text>
        <dbReference type="Rhea" id="RHEA:14293"/>
        <dbReference type="ChEBI" id="CHEBI:4167"/>
        <dbReference type="ChEBI" id="CHEBI:15378"/>
        <dbReference type="ChEBI" id="CHEBI:16217"/>
        <dbReference type="ChEBI" id="CHEBI:57540"/>
        <dbReference type="ChEBI" id="CHEBI:57945"/>
        <dbReference type="EC" id="1.1.1.47"/>
    </reaction>
</comment>
<evidence type="ECO:0000256" key="4">
    <source>
        <dbReference type="ARBA" id="ARBA00047555"/>
    </source>
</evidence>